<keyword evidence="3 7" id="KW-0812">Transmembrane</keyword>
<keyword evidence="5 7" id="KW-0472">Membrane</keyword>
<sequence length="739" mass="80510">MRKQKNQGPTGAIVSGTPIYGSPVSPVIGSPAQARSPANAAYEAGPPAQKPRIKQNRKCRDIVFLILFLAFGIGFIIETSFGFNKGDPRRLVYGFDYLGNTCGDKKASVNLKSFEVRYWQNPNQVYKSGVLSDPFNLADARSICLKDCPSPSNTNLTWICDYPQGPINLTMDDWAGRNYDYYDLLSTAQQDSSMNLTGPCYPVLFQSTNFFWSCQLEASPSNETLKLWTAMGGVSINSGDVIVQVVHKALTKPSAVVKRYIADLGRAWPVLVVCGGIAPLLLSVTWLILVRYFVGVITWLTIVLLNVFTLLVTLFFYIKAGWIGKDAVTAVVGSGANNVLSSSTTEQNNLKIVAVIMTIVLIVVVLITLILLKRVIIAVAVIKVAAKAIGAIPSLIIYPIVPFLVVAVFLIYWLAALLYLASAGSVTQNNCNNSCAAYDLTLQAISDNSCCGYSLHHSKNIAWAIVYHIFGVFWTTQFIIACCLTTIAGAIATYYWARGETTELGWAPVLSSAKRVVRYSLGSMALGSLLVAIIEMIRFVLEFIRKRLKLLESAPGGCCLSILFCCAQCCLGCIEWTIKFINRNAYIVIATSGKGFCRAAGKASALIVSNILRVAAVNIIGDLILFLGKVCVSLASALFAFLMLETHKYKSGNSKVSSPLFPVLFCWGVGYITAGIFFAVVEMAIDTILLSFCIDAEEHNGTAMFAPPLLMDTLSSHARRQEAAEAERALRKQQRAARN</sequence>
<comment type="similarity">
    <text evidence="2 7">Belongs to the CTL (choline transporter-like) family.</text>
</comment>
<feature type="transmembrane region" description="Helical" evidence="7">
    <location>
        <begin position="660"/>
        <end position="681"/>
    </location>
</feature>
<feature type="transmembrane region" description="Helical" evidence="7">
    <location>
        <begin position="377"/>
        <end position="397"/>
    </location>
</feature>
<keyword evidence="10" id="KW-1185">Reference proteome</keyword>
<evidence type="ECO:0000256" key="5">
    <source>
        <dbReference type="ARBA" id="ARBA00023136"/>
    </source>
</evidence>
<proteinExistence type="inferred from homology"/>
<evidence type="ECO:0000256" key="4">
    <source>
        <dbReference type="ARBA" id="ARBA00022989"/>
    </source>
</evidence>
<feature type="transmembrane region" description="Helical" evidence="7">
    <location>
        <begin position="296"/>
        <end position="318"/>
    </location>
</feature>
<organism evidence="9 10">
    <name type="scientific">Sphagnum troendelagicum</name>
    <dbReference type="NCBI Taxonomy" id="128251"/>
    <lineage>
        <taxon>Eukaryota</taxon>
        <taxon>Viridiplantae</taxon>
        <taxon>Streptophyta</taxon>
        <taxon>Embryophyta</taxon>
        <taxon>Bryophyta</taxon>
        <taxon>Sphagnophytina</taxon>
        <taxon>Sphagnopsida</taxon>
        <taxon>Sphagnales</taxon>
        <taxon>Sphagnaceae</taxon>
        <taxon>Sphagnum</taxon>
    </lineage>
</organism>
<dbReference type="PANTHER" id="PTHR12385:SF14">
    <property type="entry name" value="CHOLINE TRANSPORTER-LIKE 2"/>
    <property type="match status" value="1"/>
</dbReference>
<comment type="subcellular location">
    <subcellularLocation>
        <location evidence="7">Cell membrane</location>
        <topology evidence="7">Multi-pass membrane protein</topology>
    </subcellularLocation>
    <subcellularLocation>
        <location evidence="1">Membrane</location>
        <topology evidence="1">Multi-pass membrane protein</topology>
    </subcellularLocation>
</comment>
<evidence type="ECO:0000256" key="1">
    <source>
        <dbReference type="ARBA" id="ARBA00004141"/>
    </source>
</evidence>
<feature type="region of interest" description="Disordered" evidence="8">
    <location>
        <begin position="1"/>
        <end position="21"/>
    </location>
</feature>
<evidence type="ECO:0000256" key="3">
    <source>
        <dbReference type="ARBA" id="ARBA00022692"/>
    </source>
</evidence>
<evidence type="ECO:0000256" key="6">
    <source>
        <dbReference type="ARBA" id="ARBA00023180"/>
    </source>
</evidence>
<feature type="transmembrane region" description="Helical" evidence="7">
    <location>
        <begin position="62"/>
        <end position="83"/>
    </location>
</feature>
<accession>A0ABP0UEA0</accession>
<name>A0ABP0UEA0_9BRYO</name>
<reference evidence="9" key="1">
    <citation type="submission" date="2024-02" db="EMBL/GenBank/DDBJ databases">
        <authorList>
            <consortium name="ELIXIR-Norway"/>
            <consortium name="Elixir Norway"/>
        </authorList>
    </citation>
    <scope>NUCLEOTIDE SEQUENCE</scope>
</reference>
<feature type="transmembrane region" description="Helical" evidence="7">
    <location>
        <begin position="623"/>
        <end position="644"/>
    </location>
</feature>
<dbReference type="InterPro" id="IPR007603">
    <property type="entry name" value="Choline_transptr-like"/>
</dbReference>
<evidence type="ECO:0000313" key="10">
    <source>
        <dbReference type="Proteomes" id="UP001497512"/>
    </source>
</evidence>
<feature type="transmembrane region" description="Helical" evidence="7">
    <location>
        <begin position="403"/>
        <end position="421"/>
    </location>
</feature>
<evidence type="ECO:0000256" key="2">
    <source>
        <dbReference type="ARBA" id="ARBA00007168"/>
    </source>
</evidence>
<feature type="transmembrane region" description="Helical" evidence="7">
    <location>
        <begin position="517"/>
        <end position="541"/>
    </location>
</feature>
<dbReference type="PANTHER" id="PTHR12385">
    <property type="entry name" value="CHOLINE TRANSPORTER-LIKE (SLC FAMILY 44)"/>
    <property type="match status" value="1"/>
</dbReference>
<protein>
    <recommendedName>
        <fullName evidence="7">Choline transporter-like protein</fullName>
    </recommendedName>
</protein>
<keyword evidence="4 7" id="KW-1133">Transmembrane helix</keyword>
<gene>
    <name evidence="9" type="ORF">CSSPTR1EN2_LOCUS14812</name>
</gene>
<dbReference type="EMBL" id="OZ019895">
    <property type="protein sequence ID" value="CAK9219743.1"/>
    <property type="molecule type" value="Genomic_DNA"/>
</dbReference>
<evidence type="ECO:0000256" key="8">
    <source>
        <dbReference type="SAM" id="MobiDB-lite"/>
    </source>
</evidence>
<comment type="function">
    <text evidence="7">Choline transporter.</text>
</comment>
<feature type="transmembrane region" description="Helical" evidence="7">
    <location>
        <begin position="464"/>
        <end position="497"/>
    </location>
</feature>
<feature type="transmembrane region" description="Helical" evidence="7">
    <location>
        <begin position="352"/>
        <end position="372"/>
    </location>
</feature>
<keyword evidence="6" id="KW-0325">Glycoprotein</keyword>
<evidence type="ECO:0000256" key="7">
    <source>
        <dbReference type="RuleBase" id="RU368066"/>
    </source>
</evidence>
<feature type="transmembrane region" description="Helical" evidence="7">
    <location>
        <begin position="267"/>
        <end position="289"/>
    </location>
</feature>
<evidence type="ECO:0000313" key="9">
    <source>
        <dbReference type="EMBL" id="CAK9219743.1"/>
    </source>
</evidence>
<dbReference type="Pfam" id="PF04515">
    <property type="entry name" value="Choline_transpo"/>
    <property type="match status" value="1"/>
</dbReference>
<dbReference type="Proteomes" id="UP001497512">
    <property type="component" value="Chromosome 3"/>
</dbReference>